<dbReference type="CDD" id="cd07067">
    <property type="entry name" value="HP_PGM_like"/>
    <property type="match status" value="1"/>
</dbReference>
<evidence type="ECO:0008006" key="3">
    <source>
        <dbReference type="Google" id="ProtNLM"/>
    </source>
</evidence>
<keyword evidence="2" id="KW-1185">Reference proteome</keyword>
<gene>
    <name evidence="1" type="ORF">UK23_02435</name>
</gene>
<protein>
    <recommendedName>
        <fullName evidence="3">Fructose-2,6-bisphosphatase</fullName>
    </recommendedName>
</protein>
<dbReference type="PANTHER" id="PTHR48100:SF51">
    <property type="entry name" value="PHOSPHOGLYCERATE MUTASE"/>
    <property type="match status" value="1"/>
</dbReference>
<dbReference type="STRING" id="68170.GCA_000974445_00211"/>
<evidence type="ECO:0000313" key="1">
    <source>
        <dbReference type="EMBL" id="KJK52838.1"/>
    </source>
</evidence>
<dbReference type="SMART" id="SM00855">
    <property type="entry name" value="PGAM"/>
    <property type="match status" value="1"/>
</dbReference>
<dbReference type="EMBL" id="JYJG01000007">
    <property type="protein sequence ID" value="KJK52838.1"/>
    <property type="molecule type" value="Genomic_DNA"/>
</dbReference>
<dbReference type="RefSeq" id="WP_045309684.1">
    <property type="nucleotide sequence ID" value="NZ_JYJG01000007.1"/>
</dbReference>
<dbReference type="Gene3D" id="3.40.50.1240">
    <property type="entry name" value="Phosphoglycerate mutase-like"/>
    <property type="match status" value="1"/>
</dbReference>
<dbReference type="InterPro" id="IPR013078">
    <property type="entry name" value="His_Pase_superF_clade-1"/>
</dbReference>
<evidence type="ECO:0000313" key="2">
    <source>
        <dbReference type="Proteomes" id="UP000033393"/>
    </source>
</evidence>
<dbReference type="AlphaFoldDB" id="A0A0F0HGJ6"/>
<name>A0A0F0HGJ6_LENAE</name>
<organism evidence="1 2">
    <name type="scientific">Lentzea aerocolonigenes</name>
    <name type="common">Lechevalieria aerocolonigenes</name>
    <name type="synonym">Saccharothrix aerocolonigenes</name>
    <dbReference type="NCBI Taxonomy" id="68170"/>
    <lineage>
        <taxon>Bacteria</taxon>
        <taxon>Bacillati</taxon>
        <taxon>Actinomycetota</taxon>
        <taxon>Actinomycetes</taxon>
        <taxon>Pseudonocardiales</taxon>
        <taxon>Pseudonocardiaceae</taxon>
        <taxon>Lentzea</taxon>
    </lineage>
</organism>
<proteinExistence type="predicted"/>
<dbReference type="InterPro" id="IPR029033">
    <property type="entry name" value="His_PPase_superfam"/>
</dbReference>
<dbReference type="PATRIC" id="fig|68170.10.peg.3661"/>
<dbReference type="OrthoDB" id="3215466at2"/>
<dbReference type="Pfam" id="PF00300">
    <property type="entry name" value="His_Phos_1"/>
    <property type="match status" value="1"/>
</dbReference>
<dbReference type="Proteomes" id="UP000033393">
    <property type="component" value="Unassembled WGS sequence"/>
</dbReference>
<dbReference type="PANTHER" id="PTHR48100">
    <property type="entry name" value="BROAD-SPECIFICITY PHOSPHATASE YOR283W-RELATED"/>
    <property type="match status" value="1"/>
</dbReference>
<comment type="caution">
    <text evidence="1">The sequence shown here is derived from an EMBL/GenBank/DDBJ whole genome shotgun (WGS) entry which is preliminary data.</text>
</comment>
<sequence>MTRTVVHLLRHGEVHNPTGILYGRIPGFRLSERGVKQALTVAESLAENDIVHVVASPLERAQQTAAPIADSHRLELATDERLIEADNQFEGLKVAVGDGALRSPQHWPKLVNPFKPSWGEPYIEIAHRMFGAVQKARAEAEGHEAVCVSHQLPIWTVRRFLEGKRMWHDPRKRECSLASLTSLIFEGEQLVRIAYSEPVGATNPRVTGA</sequence>
<reference evidence="1 2" key="1">
    <citation type="submission" date="2015-02" db="EMBL/GenBank/DDBJ databases">
        <authorList>
            <person name="Ju K.-S."/>
            <person name="Doroghazi J.R."/>
            <person name="Metcalf W."/>
        </authorList>
    </citation>
    <scope>NUCLEOTIDE SEQUENCE [LARGE SCALE GENOMIC DNA]</scope>
    <source>
        <strain evidence="1 2">NRRL B-16140</strain>
    </source>
</reference>
<dbReference type="eggNOG" id="COG0406">
    <property type="taxonomic scope" value="Bacteria"/>
</dbReference>
<accession>A0A0F0HGJ6</accession>
<dbReference type="GO" id="GO:0005737">
    <property type="term" value="C:cytoplasm"/>
    <property type="evidence" value="ECO:0007669"/>
    <property type="project" value="TreeGrafter"/>
</dbReference>
<dbReference type="SUPFAM" id="SSF53254">
    <property type="entry name" value="Phosphoglycerate mutase-like"/>
    <property type="match status" value="1"/>
</dbReference>
<dbReference type="InterPro" id="IPR050275">
    <property type="entry name" value="PGM_Phosphatase"/>
</dbReference>
<dbReference type="GO" id="GO:0016791">
    <property type="term" value="F:phosphatase activity"/>
    <property type="evidence" value="ECO:0007669"/>
    <property type="project" value="TreeGrafter"/>
</dbReference>